<organism evidence="1 2">
    <name type="scientific">Paenibacillus medicaginis</name>
    <dbReference type="NCBI Taxonomy" id="1470560"/>
    <lineage>
        <taxon>Bacteria</taxon>
        <taxon>Bacillati</taxon>
        <taxon>Bacillota</taxon>
        <taxon>Bacilli</taxon>
        <taxon>Bacillales</taxon>
        <taxon>Paenibacillaceae</taxon>
        <taxon>Paenibacillus</taxon>
    </lineage>
</organism>
<protein>
    <submittedName>
        <fullName evidence="1">Uncharacterized protein</fullName>
    </submittedName>
</protein>
<sequence>MKTMVDKYGATYTKYAGQIWVSAGVGFNVALLKETGELKVLGFGNGEAEKVVIQVLKTNGWSDHYIAYLLSEKDEVATCAVCGQTYHENQVNLVDYEEDVCMLCEPKYKENGVDN</sequence>
<proteinExistence type="predicted"/>
<name>A0ABV5C0N3_9BACL</name>
<reference evidence="1 2" key="1">
    <citation type="submission" date="2024-09" db="EMBL/GenBank/DDBJ databases">
        <title>Paenibacillus zeirhizospherea sp. nov., isolated from surface of the maize (Zea mays) roots in a horticulture field, Hungary.</title>
        <authorList>
            <person name="Marton D."/>
            <person name="Farkas M."/>
            <person name="Bedics A."/>
            <person name="Toth E."/>
            <person name="Tancsics A."/>
            <person name="Boka K."/>
            <person name="Marati G."/>
            <person name="Kriszt B."/>
            <person name="Cserhati M."/>
        </authorList>
    </citation>
    <scope>NUCLEOTIDE SEQUENCE [LARGE SCALE GENOMIC DNA]</scope>
    <source>
        <strain evidence="1 2">JCM 18446</strain>
    </source>
</reference>
<dbReference type="EMBL" id="JBHIRY010000009">
    <property type="protein sequence ID" value="MFB5761079.1"/>
    <property type="molecule type" value="Genomic_DNA"/>
</dbReference>
<comment type="caution">
    <text evidence="1">The sequence shown here is derived from an EMBL/GenBank/DDBJ whole genome shotgun (WGS) entry which is preliminary data.</text>
</comment>
<dbReference type="RefSeq" id="WP_375520224.1">
    <property type="nucleotide sequence ID" value="NZ_JBHIRY010000009.1"/>
</dbReference>
<gene>
    <name evidence="1" type="ORF">ACE5LO_11825</name>
</gene>
<evidence type="ECO:0000313" key="2">
    <source>
        <dbReference type="Proteomes" id="UP001580430"/>
    </source>
</evidence>
<keyword evidence="2" id="KW-1185">Reference proteome</keyword>
<dbReference type="Proteomes" id="UP001580430">
    <property type="component" value="Unassembled WGS sequence"/>
</dbReference>
<evidence type="ECO:0000313" key="1">
    <source>
        <dbReference type="EMBL" id="MFB5761079.1"/>
    </source>
</evidence>
<accession>A0ABV5C0N3</accession>